<evidence type="ECO:0000256" key="1">
    <source>
        <dbReference type="SAM" id="MobiDB-lite"/>
    </source>
</evidence>
<organism evidence="2 3">
    <name type="scientific">Roseimaritima multifibrata</name>
    <dbReference type="NCBI Taxonomy" id="1930274"/>
    <lineage>
        <taxon>Bacteria</taxon>
        <taxon>Pseudomonadati</taxon>
        <taxon>Planctomycetota</taxon>
        <taxon>Planctomycetia</taxon>
        <taxon>Pirellulales</taxon>
        <taxon>Pirellulaceae</taxon>
        <taxon>Roseimaritima</taxon>
    </lineage>
</organism>
<dbReference type="EMBL" id="CP036262">
    <property type="protein sequence ID" value="QDS94926.1"/>
    <property type="molecule type" value="Genomic_DNA"/>
</dbReference>
<dbReference type="AlphaFoldDB" id="A0A517MJ55"/>
<evidence type="ECO:0000313" key="3">
    <source>
        <dbReference type="Proteomes" id="UP000320672"/>
    </source>
</evidence>
<gene>
    <name evidence="2" type="ORF">FF011L_37100</name>
</gene>
<dbReference type="RefSeq" id="WP_145352862.1">
    <property type="nucleotide sequence ID" value="NZ_CP036262.1"/>
</dbReference>
<evidence type="ECO:0000313" key="2">
    <source>
        <dbReference type="EMBL" id="QDS94926.1"/>
    </source>
</evidence>
<sequence>MIRAPHVRKIQSGLIAIGAIALLILFVLPALAVEELLPPGNAIPDPVAIPSVEPISPYDVVPYEDDPAVILRESSFREQESSEQSILDQSEPTGPLVDGLPIEGTISPDSEVVLHGYPYGQAPVYNDTPDVPPASRYGKPNTYSEPSNYGETESYRAGRESIESPQYMESFEGSSYVSSPPIGYESSYHADGSRYRSAAPLSGYRGAYSEPHEYYGHNEHYEPYSFTSLFGPRATVACCEPPKIKYWNHPLLAHAYCGCECKETFTTRLSVPCQCCPVTVKVCVPRCCVGAPSCETHRDLLGRKTYVYCWPCGYSVKIVDRHTGTLMVHTFNR</sequence>
<feature type="region of interest" description="Disordered" evidence="1">
    <location>
        <begin position="124"/>
        <end position="155"/>
    </location>
</feature>
<keyword evidence="3" id="KW-1185">Reference proteome</keyword>
<dbReference type="Proteomes" id="UP000320672">
    <property type="component" value="Chromosome"/>
</dbReference>
<dbReference type="KEGG" id="rml:FF011L_37100"/>
<accession>A0A517MJ55</accession>
<protein>
    <submittedName>
        <fullName evidence="2">Uncharacterized protein</fullName>
    </submittedName>
</protein>
<reference evidence="2 3" key="1">
    <citation type="submission" date="2019-02" db="EMBL/GenBank/DDBJ databases">
        <title>Deep-cultivation of Planctomycetes and their phenomic and genomic characterization uncovers novel biology.</title>
        <authorList>
            <person name="Wiegand S."/>
            <person name="Jogler M."/>
            <person name="Boedeker C."/>
            <person name="Pinto D."/>
            <person name="Vollmers J."/>
            <person name="Rivas-Marin E."/>
            <person name="Kohn T."/>
            <person name="Peeters S.H."/>
            <person name="Heuer A."/>
            <person name="Rast P."/>
            <person name="Oberbeckmann S."/>
            <person name="Bunk B."/>
            <person name="Jeske O."/>
            <person name="Meyerdierks A."/>
            <person name="Storesund J.E."/>
            <person name="Kallscheuer N."/>
            <person name="Luecker S."/>
            <person name="Lage O.M."/>
            <person name="Pohl T."/>
            <person name="Merkel B.J."/>
            <person name="Hornburger P."/>
            <person name="Mueller R.-W."/>
            <person name="Bruemmer F."/>
            <person name="Labrenz M."/>
            <person name="Spormann A.M."/>
            <person name="Op den Camp H."/>
            <person name="Overmann J."/>
            <person name="Amann R."/>
            <person name="Jetten M.S.M."/>
            <person name="Mascher T."/>
            <person name="Medema M.H."/>
            <person name="Devos D.P."/>
            <person name="Kaster A.-K."/>
            <person name="Ovreas L."/>
            <person name="Rohde M."/>
            <person name="Galperin M.Y."/>
            <person name="Jogler C."/>
        </authorList>
    </citation>
    <scope>NUCLEOTIDE SEQUENCE [LARGE SCALE GENOMIC DNA]</scope>
    <source>
        <strain evidence="2 3">FF011L</strain>
    </source>
</reference>
<name>A0A517MJ55_9BACT</name>
<dbReference type="OrthoDB" id="288217at2"/>
<feature type="compositionally biased region" description="Polar residues" evidence="1">
    <location>
        <begin position="141"/>
        <end position="151"/>
    </location>
</feature>
<proteinExistence type="predicted"/>